<feature type="domain" description="XdhC- CoxI" evidence="1">
    <location>
        <begin position="29"/>
        <end position="86"/>
    </location>
</feature>
<protein>
    <submittedName>
        <fullName evidence="3">XdhC family protein</fullName>
    </submittedName>
</protein>
<keyword evidence="4" id="KW-1185">Reference proteome</keyword>
<evidence type="ECO:0000313" key="3">
    <source>
        <dbReference type="EMBL" id="WBO84934.1"/>
    </source>
</evidence>
<dbReference type="PANTHER" id="PTHR30388">
    <property type="entry name" value="ALDEHYDE OXIDOREDUCTASE MOLYBDENUM COFACTOR ASSEMBLY PROTEIN"/>
    <property type="match status" value="1"/>
</dbReference>
<evidence type="ECO:0000259" key="2">
    <source>
        <dbReference type="Pfam" id="PF13478"/>
    </source>
</evidence>
<dbReference type="Pfam" id="PF02625">
    <property type="entry name" value="XdhC_CoxI"/>
    <property type="match status" value="1"/>
</dbReference>
<organism evidence="3 4">
    <name type="scientific">Hymenobacter yonginensis</name>
    <dbReference type="NCBI Taxonomy" id="748197"/>
    <lineage>
        <taxon>Bacteria</taxon>
        <taxon>Pseudomonadati</taxon>
        <taxon>Bacteroidota</taxon>
        <taxon>Cytophagia</taxon>
        <taxon>Cytophagales</taxon>
        <taxon>Hymenobacteraceae</taxon>
        <taxon>Hymenobacter</taxon>
    </lineage>
</organism>
<gene>
    <name evidence="3" type="ORF">O9Z63_01515</name>
</gene>
<dbReference type="InterPro" id="IPR003777">
    <property type="entry name" value="XdhC_CoxI"/>
</dbReference>
<accession>A0ABY7PPD5</accession>
<feature type="domain" description="XdhC Rossmann" evidence="2">
    <location>
        <begin position="181"/>
        <end position="323"/>
    </location>
</feature>
<dbReference type="Proteomes" id="UP001211872">
    <property type="component" value="Chromosome"/>
</dbReference>
<dbReference type="InterPro" id="IPR052698">
    <property type="entry name" value="MoCofactor_Util/Proc"/>
</dbReference>
<sequence>MAYLDYPSPISHPNSPRDLPVWEHATASLRAGVPVALLCVVRSEGSSPGRQGFKLSLTATETVGSIGGGIMEHKLVELMRTRLQRGPHAPEIRRQVHRAHSPTDRSGMICSGEQEILLLPLLPSDLAAAEACGQCLRHTGSAAWEASAGTRLRLLPAPTDTHYHPGPDWHYVERLGFRDQLTIVGGGHVALALSRVMSTLDFGLTVLDDRPELPTQLRNHYAHHRRTVPYEQLAHEVPTGPHQYVVIMTVGYRTDAVAVRQLLHHPVRYLGLMGSTAKIAHLLQELRAAGLDEAALNRIHAPIGLPIHSRTPEEIAISVAAELIRVRNGG</sequence>
<dbReference type="EMBL" id="CP115396">
    <property type="protein sequence ID" value="WBO84934.1"/>
    <property type="molecule type" value="Genomic_DNA"/>
</dbReference>
<proteinExistence type="predicted"/>
<dbReference type="Gene3D" id="3.40.50.720">
    <property type="entry name" value="NAD(P)-binding Rossmann-like Domain"/>
    <property type="match status" value="1"/>
</dbReference>
<name>A0ABY7PPD5_9BACT</name>
<dbReference type="RefSeq" id="WP_270127501.1">
    <property type="nucleotide sequence ID" value="NZ_CP115396.1"/>
</dbReference>
<dbReference type="InterPro" id="IPR027051">
    <property type="entry name" value="XdhC_Rossmann_dom"/>
</dbReference>
<reference evidence="3 4" key="1">
    <citation type="journal article" date="2011" name="Int. J. Syst. Evol. Microbiol.">
        <title>Hymenobacter yonginensis sp. nov., isolated from a mesotrophic artificial lake.</title>
        <authorList>
            <person name="Joung Y."/>
            <person name="Cho S.H."/>
            <person name="Kim H."/>
            <person name="Kim S.B."/>
            <person name="Joh K."/>
        </authorList>
    </citation>
    <scope>NUCLEOTIDE SEQUENCE [LARGE SCALE GENOMIC DNA]</scope>
    <source>
        <strain evidence="3 4">KCTC 22745</strain>
    </source>
</reference>
<evidence type="ECO:0000313" key="4">
    <source>
        <dbReference type="Proteomes" id="UP001211872"/>
    </source>
</evidence>
<evidence type="ECO:0000259" key="1">
    <source>
        <dbReference type="Pfam" id="PF02625"/>
    </source>
</evidence>
<dbReference type="PANTHER" id="PTHR30388:SF6">
    <property type="entry name" value="XANTHINE DEHYDROGENASE SUBUNIT A-RELATED"/>
    <property type="match status" value="1"/>
</dbReference>
<dbReference type="Pfam" id="PF13478">
    <property type="entry name" value="XdhC_C"/>
    <property type="match status" value="1"/>
</dbReference>